<organism evidence="1 2">
    <name type="scientific">Clostridium tarantellae</name>
    <dbReference type="NCBI Taxonomy" id="39493"/>
    <lineage>
        <taxon>Bacteria</taxon>
        <taxon>Bacillati</taxon>
        <taxon>Bacillota</taxon>
        <taxon>Clostridia</taxon>
        <taxon>Eubacteriales</taxon>
        <taxon>Clostridiaceae</taxon>
        <taxon>Clostridium</taxon>
    </lineage>
</organism>
<proteinExistence type="predicted"/>
<reference evidence="1 2" key="1">
    <citation type="submission" date="2019-10" db="EMBL/GenBank/DDBJ databases">
        <title>The Genome Sequence of Clostridium tarantellae Isolated from Fish Brain.</title>
        <authorList>
            <person name="Bano L."/>
            <person name="Kiel M."/>
            <person name="Sales G."/>
            <person name="Doxey A.C."/>
            <person name="Mansfield M.J."/>
            <person name="Schiavone M."/>
            <person name="Rossetto O."/>
            <person name="Pirazzini M."/>
            <person name="Dobrindt U."/>
            <person name="Montecucco C."/>
        </authorList>
    </citation>
    <scope>NUCLEOTIDE SEQUENCE [LARGE SCALE GENOMIC DNA]</scope>
    <source>
        <strain evidence="1 2">DSM 3997</strain>
    </source>
</reference>
<keyword evidence="2" id="KW-1185">Reference proteome</keyword>
<dbReference type="AlphaFoldDB" id="A0A6I1MM07"/>
<sequence>MHEKLKYLIEKSKELFSSDFIDNLSKKSKFTKRKGKISAEKFMAFSIFSGEDLCRGSILFLRILPFKK</sequence>
<dbReference type="EMBL" id="WHJC01000236">
    <property type="protein sequence ID" value="MPQ44526.1"/>
    <property type="molecule type" value="Genomic_DNA"/>
</dbReference>
<gene>
    <name evidence="1" type="ORF">GBZ86_12285</name>
</gene>
<dbReference type="RefSeq" id="WP_152891074.1">
    <property type="nucleotide sequence ID" value="NZ_WHJC01000236.1"/>
</dbReference>
<accession>A0A6I1MM07</accession>
<comment type="caution">
    <text evidence="1">The sequence shown here is derived from an EMBL/GenBank/DDBJ whole genome shotgun (WGS) entry which is preliminary data.</text>
</comment>
<evidence type="ECO:0000313" key="2">
    <source>
        <dbReference type="Proteomes" id="UP000430345"/>
    </source>
</evidence>
<dbReference type="Proteomes" id="UP000430345">
    <property type="component" value="Unassembled WGS sequence"/>
</dbReference>
<protein>
    <submittedName>
        <fullName evidence="1">Uncharacterized protein</fullName>
    </submittedName>
</protein>
<evidence type="ECO:0000313" key="1">
    <source>
        <dbReference type="EMBL" id="MPQ44526.1"/>
    </source>
</evidence>
<name>A0A6I1MM07_9CLOT</name>